<dbReference type="AlphaFoldDB" id="A0A1Y3BE10"/>
<dbReference type="PANTHER" id="PTHR12352">
    <property type="entry name" value="SECRETED MODULAR CALCIUM-BINDING PROTEIN"/>
    <property type="match status" value="1"/>
</dbReference>
<dbReference type="InterPro" id="IPR036857">
    <property type="entry name" value="Thyroglobulin_1_sf"/>
</dbReference>
<dbReference type="Proteomes" id="UP000194236">
    <property type="component" value="Unassembled WGS sequence"/>
</dbReference>
<comment type="subcellular location">
    <subcellularLocation>
        <location evidence="1">Secreted</location>
    </subcellularLocation>
</comment>
<sequence>SLYEKEFRKKCGQIFIDNFCEHVQCLSIESCPDGFELIENIVGRKCCPACVKLLDENDECIPESMSNSNDDQIERCKNGMICDHMEKRCRLPNIEQSSIQPPCLREYHNRWMVRQNKKFYIMSANNAMKSFFPIQYAYEQFLPHCTFEGNYSPKQPSRNKAYCVNPNDGKPTFGIIDSHRSINQTCKCSQIMQDKLALAIDRLNPSKKDIKLDKVITEFNSDTHMKCKFSGNFQEVQCINGTCLCVDEKNGQPLLDPKEILNLDWARKNAKILYQPSQPKYIRWESAVVYGALNRLVCFDEENQKKKLSDKPIEKSYEEECFTEVHRSNKMVNHFAKKGTTLDGLTNTKCGFDDNYFRVQCPDAACTCHDPDGVPIAPYRADSTLSQEMDCRCALEEYLSKTGKLPVGILRCNGMGNFKPMQCSSNGQICYCIDNNGARISERFLTENIQNFKLKTSGNYHIEDLCQIMQNTLSVTNNQLIQGDEQFCYDPLKKTFKLCDEPSVDHIFMN</sequence>
<dbReference type="GO" id="GO:0005604">
    <property type="term" value="C:basement membrane"/>
    <property type="evidence" value="ECO:0007669"/>
    <property type="project" value="TreeGrafter"/>
</dbReference>
<evidence type="ECO:0000256" key="5">
    <source>
        <dbReference type="PROSITE-ProRule" id="PRU00500"/>
    </source>
</evidence>
<dbReference type="PROSITE" id="PS51162">
    <property type="entry name" value="THYROGLOBULIN_1_2"/>
    <property type="match status" value="1"/>
</dbReference>
<protein>
    <submittedName>
        <fullName evidence="7">Thyroglobulin type-1 repeat protein</fullName>
    </submittedName>
</protein>
<evidence type="ECO:0000256" key="4">
    <source>
        <dbReference type="ARBA" id="ARBA00023157"/>
    </source>
</evidence>
<evidence type="ECO:0000256" key="2">
    <source>
        <dbReference type="ARBA" id="ARBA00022525"/>
    </source>
</evidence>
<evidence type="ECO:0000259" key="6">
    <source>
        <dbReference type="PROSITE" id="PS51162"/>
    </source>
</evidence>
<feature type="disulfide bond" evidence="5">
    <location>
        <begin position="423"/>
        <end position="430"/>
    </location>
</feature>
<evidence type="ECO:0000313" key="8">
    <source>
        <dbReference type="Proteomes" id="UP000194236"/>
    </source>
</evidence>
<dbReference type="GO" id="GO:0005615">
    <property type="term" value="C:extracellular space"/>
    <property type="evidence" value="ECO:0007669"/>
    <property type="project" value="TreeGrafter"/>
</dbReference>
<evidence type="ECO:0000313" key="7">
    <source>
        <dbReference type="EMBL" id="OTF78073.1"/>
    </source>
</evidence>
<dbReference type="EMBL" id="MUJZ01029638">
    <property type="protein sequence ID" value="OTF78073.1"/>
    <property type="molecule type" value="Genomic_DNA"/>
</dbReference>
<dbReference type="OrthoDB" id="6409105at2759"/>
<dbReference type="InterPro" id="IPR000716">
    <property type="entry name" value="Thyroglobulin_1"/>
</dbReference>
<keyword evidence="2" id="KW-0964">Secreted</keyword>
<dbReference type="Gene3D" id="4.10.800.10">
    <property type="entry name" value="Thyroglobulin type-1"/>
    <property type="match status" value="3"/>
</dbReference>
<keyword evidence="8" id="KW-1185">Reference proteome</keyword>
<dbReference type="SUPFAM" id="SSF57610">
    <property type="entry name" value="Thyroglobulin type-1 domain"/>
    <property type="match status" value="3"/>
</dbReference>
<feature type="non-terminal residue" evidence="7">
    <location>
        <position position="1"/>
    </location>
</feature>
<keyword evidence="3" id="KW-0677">Repeat</keyword>
<dbReference type="GO" id="GO:0007160">
    <property type="term" value="P:cell-matrix adhesion"/>
    <property type="evidence" value="ECO:0007669"/>
    <property type="project" value="TreeGrafter"/>
</dbReference>
<name>A0A1Y3BE10_EURMA</name>
<dbReference type="InterPro" id="IPR051950">
    <property type="entry name" value="Dev_reg/Prot_inhib"/>
</dbReference>
<keyword evidence="4 5" id="KW-1015">Disulfide bond</keyword>
<comment type="caution">
    <text evidence="5">Lacks conserved residue(s) required for the propagation of feature annotation.</text>
</comment>
<accession>A0A1Y3BE10</accession>
<dbReference type="PANTHER" id="PTHR12352:SF3">
    <property type="entry name" value="NIDOGEN-2"/>
    <property type="match status" value="1"/>
</dbReference>
<gene>
    <name evidence="7" type="ORF">BLA29_003990</name>
</gene>
<feature type="domain" description="Thyroglobulin type-1" evidence="6">
    <location>
        <begin position="388"/>
        <end position="466"/>
    </location>
</feature>
<evidence type="ECO:0000256" key="3">
    <source>
        <dbReference type="ARBA" id="ARBA00022737"/>
    </source>
</evidence>
<dbReference type="SMART" id="SM00211">
    <property type="entry name" value="TY"/>
    <property type="match status" value="3"/>
</dbReference>
<reference evidence="7 8" key="1">
    <citation type="submission" date="2017-03" db="EMBL/GenBank/DDBJ databases">
        <title>Genome Survey of Euroglyphus maynei.</title>
        <authorList>
            <person name="Arlian L.G."/>
            <person name="Morgan M.S."/>
            <person name="Rider S.D."/>
        </authorList>
    </citation>
    <scope>NUCLEOTIDE SEQUENCE [LARGE SCALE GENOMIC DNA]</scope>
    <source>
        <strain evidence="7">Arlian Lab</strain>
        <tissue evidence="7">Whole body</tissue>
    </source>
</reference>
<evidence type="ECO:0000256" key="1">
    <source>
        <dbReference type="ARBA" id="ARBA00004613"/>
    </source>
</evidence>
<proteinExistence type="predicted"/>
<comment type="caution">
    <text evidence="7">The sequence shown here is derived from an EMBL/GenBank/DDBJ whole genome shotgun (WGS) entry which is preliminary data.</text>
</comment>
<organism evidence="7 8">
    <name type="scientific">Euroglyphus maynei</name>
    <name type="common">Mayne's house dust mite</name>
    <dbReference type="NCBI Taxonomy" id="6958"/>
    <lineage>
        <taxon>Eukaryota</taxon>
        <taxon>Metazoa</taxon>
        <taxon>Ecdysozoa</taxon>
        <taxon>Arthropoda</taxon>
        <taxon>Chelicerata</taxon>
        <taxon>Arachnida</taxon>
        <taxon>Acari</taxon>
        <taxon>Acariformes</taxon>
        <taxon>Sarcoptiformes</taxon>
        <taxon>Astigmata</taxon>
        <taxon>Psoroptidia</taxon>
        <taxon>Analgoidea</taxon>
        <taxon>Pyroglyphidae</taxon>
        <taxon>Pyroglyphinae</taxon>
        <taxon>Euroglyphus</taxon>
    </lineage>
</organism>
<dbReference type="Pfam" id="PF00086">
    <property type="entry name" value="Thyroglobulin_1"/>
    <property type="match status" value="3"/>
</dbReference>